<sequence>MSTHSPVRCGPPGDGNLRDQVSRFPGFGRLRGAPGDLGGNTAELRHSRPRAEKTLKSVKNPGDQAQKELYVPEAEYGQ</sequence>
<dbReference type="AlphaFoldDB" id="A0A9X1S835"/>
<reference evidence="2" key="1">
    <citation type="submission" date="2021-10" db="EMBL/GenBank/DDBJ databases">
        <title>Novel species in genus Arthrobacter.</title>
        <authorList>
            <person name="Liu Y."/>
        </authorList>
    </citation>
    <scope>NUCLEOTIDE SEQUENCE</scope>
    <source>
        <strain evidence="2">Zg-Y462</strain>
    </source>
</reference>
<feature type="region of interest" description="Disordered" evidence="1">
    <location>
        <begin position="1"/>
        <end position="78"/>
    </location>
</feature>
<gene>
    <name evidence="2" type="ORF">LJ755_01740</name>
</gene>
<evidence type="ECO:0000313" key="3">
    <source>
        <dbReference type="Proteomes" id="UP001155145"/>
    </source>
</evidence>
<protein>
    <submittedName>
        <fullName evidence="2">Uncharacterized protein</fullName>
    </submittedName>
</protein>
<dbReference type="EMBL" id="JAJFZT010000001">
    <property type="protein sequence ID" value="MCC3271453.1"/>
    <property type="molecule type" value="Genomic_DNA"/>
</dbReference>
<organism evidence="2 3">
    <name type="scientific">Arthrobacter zhangbolii</name>
    <dbReference type="NCBI Taxonomy" id="2886936"/>
    <lineage>
        <taxon>Bacteria</taxon>
        <taxon>Bacillati</taxon>
        <taxon>Actinomycetota</taxon>
        <taxon>Actinomycetes</taxon>
        <taxon>Micrococcales</taxon>
        <taxon>Micrococcaceae</taxon>
        <taxon>Arthrobacter</taxon>
    </lineage>
</organism>
<proteinExistence type="predicted"/>
<evidence type="ECO:0000313" key="2">
    <source>
        <dbReference type="EMBL" id="MCC3271453.1"/>
    </source>
</evidence>
<feature type="compositionally biased region" description="Basic and acidic residues" evidence="1">
    <location>
        <begin position="43"/>
        <end position="55"/>
    </location>
</feature>
<dbReference type="RefSeq" id="WP_227927789.1">
    <property type="nucleotide sequence ID" value="NZ_JAJFZT010000001.1"/>
</dbReference>
<evidence type="ECO:0000256" key="1">
    <source>
        <dbReference type="SAM" id="MobiDB-lite"/>
    </source>
</evidence>
<dbReference type="Proteomes" id="UP001155145">
    <property type="component" value="Unassembled WGS sequence"/>
</dbReference>
<accession>A0A9X1S835</accession>
<comment type="caution">
    <text evidence="2">The sequence shown here is derived from an EMBL/GenBank/DDBJ whole genome shotgun (WGS) entry which is preliminary data.</text>
</comment>
<name>A0A9X1S835_9MICC</name>